<dbReference type="InterPro" id="IPR006224">
    <property type="entry name" value="PsdUridine_synth_RluA-like_CS"/>
</dbReference>
<dbReference type="CDD" id="cd02869">
    <property type="entry name" value="PseudoU_synth_RluA_like"/>
    <property type="match status" value="1"/>
</dbReference>
<dbReference type="NCBIfam" id="TIGR00005">
    <property type="entry name" value="rluA_subfam"/>
    <property type="match status" value="1"/>
</dbReference>
<comment type="catalytic activity">
    <reaction evidence="1 4">
        <text>a uridine in RNA = a pseudouridine in RNA</text>
        <dbReference type="Rhea" id="RHEA:48348"/>
        <dbReference type="Rhea" id="RHEA-COMP:12068"/>
        <dbReference type="Rhea" id="RHEA-COMP:12069"/>
        <dbReference type="ChEBI" id="CHEBI:65314"/>
        <dbReference type="ChEBI" id="CHEBI:65315"/>
    </reaction>
</comment>
<dbReference type="InterPro" id="IPR006225">
    <property type="entry name" value="PsdUridine_synth_RluC/D"/>
</dbReference>
<dbReference type="RefSeq" id="WP_093073690.1">
    <property type="nucleotide sequence ID" value="NZ_FOGV01000020.1"/>
</dbReference>
<dbReference type="GO" id="GO:0140098">
    <property type="term" value="F:catalytic activity, acting on RNA"/>
    <property type="evidence" value="ECO:0007669"/>
    <property type="project" value="UniProtKB-ARBA"/>
</dbReference>
<dbReference type="STRING" id="1464123.SAMN05444126_1202"/>
<gene>
    <name evidence="6" type="ORF">SAMN05444126_1202</name>
</gene>
<keyword evidence="4" id="KW-0413">Isomerase</keyword>
<evidence type="ECO:0000256" key="2">
    <source>
        <dbReference type="ARBA" id="ARBA00010876"/>
    </source>
</evidence>
<dbReference type="InterPro" id="IPR050188">
    <property type="entry name" value="RluA_PseudoU_synthase"/>
</dbReference>
<dbReference type="GO" id="GO:0000455">
    <property type="term" value="P:enzyme-directed rRNA pseudouridine synthesis"/>
    <property type="evidence" value="ECO:0007669"/>
    <property type="project" value="TreeGrafter"/>
</dbReference>
<dbReference type="PANTHER" id="PTHR21600">
    <property type="entry name" value="MITOCHONDRIAL RNA PSEUDOURIDINE SYNTHASE"/>
    <property type="match status" value="1"/>
</dbReference>
<dbReference type="EMBL" id="FOGV01000020">
    <property type="protein sequence ID" value="SES19688.1"/>
    <property type="molecule type" value="Genomic_DNA"/>
</dbReference>
<dbReference type="InterPro" id="IPR006145">
    <property type="entry name" value="PsdUridine_synth_RsuA/RluA"/>
</dbReference>
<evidence type="ECO:0000313" key="7">
    <source>
        <dbReference type="Proteomes" id="UP000199318"/>
    </source>
</evidence>
<feature type="domain" description="Pseudouridine synthase RsuA/RluA-like" evidence="5">
    <location>
        <begin position="93"/>
        <end position="243"/>
    </location>
</feature>
<comment type="similarity">
    <text evidence="2 4">Belongs to the pseudouridine synthase RluA family.</text>
</comment>
<dbReference type="Pfam" id="PF00849">
    <property type="entry name" value="PseudoU_synth_2"/>
    <property type="match status" value="1"/>
</dbReference>
<evidence type="ECO:0000313" key="6">
    <source>
        <dbReference type="EMBL" id="SES19688.1"/>
    </source>
</evidence>
<dbReference type="AlphaFoldDB" id="A0A1H9VDM7"/>
<keyword evidence="7" id="KW-1185">Reference proteome</keyword>
<evidence type="ECO:0000256" key="3">
    <source>
        <dbReference type="PIRSR" id="PIRSR606225-1"/>
    </source>
</evidence>
<reference evidence="7" key="1">
    <citation type="submission" date="2016-10" db="EMBL/GenBank/DDBJ databases">
        <authorList>
            <person name="de Groot N.N."/>
        </authorList>
    </citation>
    <scope>NUCLEOTIDE SEQUENCE [LARGE SCALE GENOMIC DNA]</scope>
    <source>
        <strain evidence="7">10nlg</strain>
    </source>
</reference>
<dbReference type="OrthoDB" id="9807829at2"/>
<evidence type="ECO:0000256" key="1">
    <source>
        <dbReference type="ARBA" id="ARBA00000073"/>
    </source>
</evidence>
<comment type="caution">
    <text evidence="6">The sequence shown here is derived from an EMBL/GenBank/DDBJ whole genome shotgun (WGS) entry which is preliminary data.</text>
</comment>
<evidence type="ECO:0000259" key="5">
    <source>
        <dbReference type="Pfam" id="PF00849"/>
    </source>
</evidence>
<dbReference type="InterPro" id="IPR020103">
    <property type="entry name" value="PsdUridine_synth_cat_dom_sf"/>
</dbReference>
<protein>
    <recommendedName>
        <fullName evidence="4">Pseudouridine synthase</fullName>
        <ecNumber evidence="4">5.4.99.-</ecNumber>
    </recommendedName>
</protein>
<dbReference type="PROSITE" id="PS01129">
    <property type="entry name" value="PSI_RLU"/>
    <property type="match status" value="1"/>
</dbReference>
<feature type="active site" evidence="3">
    <location>
        <position position="140"/>
    </location>
</feature>
<comment type="function">
    <text evidence="4">Responsible for synthesis of pseudouridine from uracil.</text>
</comment>
<name>A0A1H9VDM7_9BACI</name>
<dbReference type="Proteomes" id="UP000199318">
    <property type="component" value="Unassembled WGS sequence"/>
</dbReference>
<organism evidence="6 7">
    <name type="scientific">Salisediminibacterium halotolerans</name>
    <dbReference type="NCBI Taxonomy" id="517425"/>
    <lineage>
        <taxon>Bacteria</taxon>
        <taxon>Bacillati</taxon>
        <taxon>Bacillota</taxon>
        <taxon>Bacilli</taxon>
        <taxon>Bacillales</taxon>
        <taxon>Bacillaceae</taxon>
        <taxon>Salisediminibacterium</taxon>
    </lineage>
</organism>
<dbReference type="GO" id="GO:0009982">
    <property type="term" value="F:pseudouridine synthase activity"/>
    <property type="evidence" value="ECO:0007669"/>
    <property type="project" value="InterPro"/>
</dbReference>
<dbReference type="SUPFAM" id="SSF55120">
    <property type="entry name" value="Pseudouridine synthase"/>
    <property type="match status" value="1"/>
</dbReference>
<evidence type="ECO:0000256" key="4">
    <source>
        <dbReference type="RuleBase" id="RU362028"/>
    </source>
</evidence>
<dbReference type="PANTHER" id="PTHR21600:SF35">
    <property type="entry name" value="PSEUDOURIDINE SYNTHASE"/>
    <property type="match status" value="1"/>
</dbReference>
<dbReference type="GO" id="GO:0003723">
    <property type="term" value="F:RNA binding"/>
    <property type="evidence" value="ECO:0007669"/>
    <property type="project" value="InterPro"/>
</dbReference>
<dbReference type="Gene3D" id="3.30.2350.10">
    <property type="entry name" value="Pseudouridine synthase"/>
    <property type="match status" value="1"/>
</dbReference>
<sequence length="306" mass="34331">MRHHEISIEWTVSQEDSGLNLRSYLLMKKDISRRLLTDIKFAGGSLLVNNKQSTVRSNLAAGDRVKVIFPPEPVSEFIPQSSVDLSIVYEDKHLLVIDKPSGISTIPSRDRQADSVAGAVLAYYSRTAWPATFHAVNRLDKETSGLMIVAKHRYAHDQFAKKQRMQEVKRQYTALLHGEIRWFTGMIHAPIARKDSSIIERKVDESGKEAHTAFATAAVTNEASLVNVSLLTGRTHQIRVHFAWLGYPLVGDKLYGGSIYHSNAHLLHASQIAFTHPFTNEIHYFTSALPERFTTCSLFPGQTNGH</sequence>
<accession>A0A1H9VDM7</accession>
<dbReference type="EC" id="5.4.99.-" evidence="4"/>
<proteinExistence type="inferred from homology"/>